<dbReference type="Pfam" id="PF02706">
    <property type="entry name" value="Wzz"/>
    <property type="match status" value="1"/>
</dbReference>
<reference evidence="9" key="1">
    <citation type="journal article" date="2002" name="Infect. Immun.">
        <title>Novel Aeromonas hydrophila PPD134/91 genes involved in O-antigen and capsule biosynthesis.</title>
        <authorList>
            <person name="Zhang Y.L."/>
            <person name="Arakawa E."/>
            <person name="Leung K.Y."/>
        </authorList>
    </citation>
    <scope>NUCLEOTIDE SEQUENCE</scope>
    <source>
        <strain evidence="9">PPD134/91</strain>
    </source>
</reference>
<dbReference type="GO" id="GO:0004713">
    <property type="term" value="F:protein tyrosine kinase activity"/>
    <property type="evidence" value="ECO:0007669"/>
    <property type="project" value="TreeGrafter"/>
</dbReference>
<protein>
    <submittedName>
        <fullName evidence="9">O-antigen chain length determinant</fullName>
    </submittedName>
</protein>
<dbReference type="InterPro" id="IPR032807">
    <property type="entry name" value="GNVR"/>
</dbReference>
<dbReference type="GO" id="GO:0005886">
    <property type="term" value="C:plasma membrane"/>
    <property type="evidence" value="ECO:0007669"/>
    <property type="project" value="UniProtKB-SubCell"/>
</dbReference>
<dbReference type="EMBL" id="AF148126">
    <property type="protein sequence ID" value="AAM74487.1"/>
    <property type="molecule type" value="Genomic_DNA"/>
</dbReference>
<evidence type="ECO:0000313" key="9">
    <source>
        <dbReference type="EMBL" id="AAM74487.1"/>
    </source>
</evidence>
<dbReference type="Gene3D" id="1.10.287.210">
    <property type="match status" value="1"/>
</dbReference>
<name>Q8KNM2_AERHY</name>
<comment type="subcellular location">
    <subcellularLocation>
        <location evidence="1">Cell membrane</location>
        <topology evidence="1">Multi-pass membrane protein</topology>
    </subcellularLocation>
</comment>
<evidence type="ECO:0000256" key="4">
    <source>
        <dbReference type="ARBA" id="ARBA00022989"/>
    </source>
</evidence>
<evidence type="ECO:0000259" key="7">
    <source>
        <dbReference type="Pfam" id="PF02706"/>
    </source>
</evidence>
<dbReference type="SUPFAM" id="SSF160355">
    <property type="entry name" value="Bacterial polysaccharide co-polymerase-like"/>
    <property type="match status" value="1"/>
</dbReference>
<sequence length="362" mass="40566">MNMNKQQIDNLDNKLPQGWQATSGNEIDLYELFSVLWRQKIQILMITVVFAIAGIGYALLAPQVWVSQSQIKPPSLQEVESLELRVNQLINAQIPATIFDSFNKAALYGDFVSNFNSFNNKRQFLIEKGYLDMDAEAAGITDDKGKRALLRKMVNGISAVALDAPSDNITLSFGAATATEAQQRLEQYIAFIQQQEIVSKSKELETIWQNRIKILLSQYDSIKADTLTQLKDDVSRTEYSLRISRAAGIETPVENLNVRDGFNIEWGAKALAEKLKVLKELKNLELLNPALSDLRLQLSSLRAIKLEQQSFQSFSYLASPSEPLSRDKPKRPLVVVLATLLGGMLGIGIVLARHAFRRPEQV</sequence>
<keyword evidence="2" id="KW-1003">Cell membrane</keyword>
<gene>
    <name evidence="9" type="primary">wzz</name>
</gene>
<dbReference type="PANTHER" id="PTHR32309">
    <property type="entry name" value="TYROSINE-PROTEIN KINASE"/>
    <property type="match status" value="1"/>
</dbReference>
<dbReference type="Pfam" id="PF13807">
    <property type="entry name" value="GNVR"/>
    <property type="match status" value="1"/>
</dbReference>
<feature type="domain" description="Tyrosine-protein kinase G-rich" evidence="8">
    <location>
        <begin position="325"/>
        <end position="355"/>
    </location>
</feature>
<organism evidence="9">
    <name type="scientific">Aeromonas hydrophila</name>
    <dbReference type="NCBI Taxonomy" id="644"/>
    <lineage>
        <taxon>Bacteria</taxon>
        <taxon>Pseudomonadati</taxon>
        <taxon>Pseudomonadota</taxon>
        <taxon>Gammaproteobacteria</taxon>
        <taxon>Aeromonadales</taxon>
        <taxon>Aeromonadaceae</taxon>
        <taxon>Aeromonas</taxon>
    </lineage>
</organism>
<evidence type="ECO:0000256" key="5">
    <source>
        <dbReference type="ARBA" id="ARBA00023136"/>
    </source>
</evidence>
<accession>Q8KNM2</accession>
<evidence type="ECO:0000259" key="8">
    <source>
        <dbReference type="Pfam" id="PF13807"/>
    </source>
</evidence>
<dbReference type="PANTHER" id="PTHR32309:SF13">
    <property type="entry name" value="FERRIC ENTEROBACTIN TRANSPORT PROTEIN FEPE"/>
    <property type="match status" value="1"/>
</dbReference>
<proteinExistence type="predicted"/>
<dbReference type="InterPro" id="IPR003856">
    <property type="entry name" value="LPS_length_determ_N"/>
</dbReference>
<dbReference type="Gene3D" id="3.30.1890.10">
    <property type="entry name" value="FepE-like"/>
    <property type="match status" value="1"/>
</dbReference>
<feature type="domain" description="Polysaccharide chain length determinant N-terminal" evidence="7">
    <location>
        <begin position="25"/>
        <end position="93"/>
    </location>
</feature>
<keyword evidence="4 6" id="KW-1133">Transmembrane helix</keyword>
<evidence type="ECO:0000256" key="3">
    <source>
        <dbReference type="ARBA" id="ARBA00022692"/>
    </source>
</evidence>
<keyword evidence="3 6" id="KW-0812">Transmembrane</keyword>
<evidence type="ECO:0000256" key="2">
    <source>
        <dbReference type="ARBA" id="ARBA00022475"/>
    </source>
</evidence>
<evidence type="ECO:0000256" key="6">
    <source>
        <dbReference type="SAM" id="Phobius"/>
    </source>
</evidence>
<dbReference type="AlphaFoldDB" id="Q8KNM2"/>
<evidence type="ECO:0000256" key="1">
    <source>
        <dbReference type="ARBA" id="ARBA00004651"/>
    </source>
</evidence>
<feature type="transmembrane region" description="Helical" evidence="6">
    <location>
        <begin position="333"/>
        <end position="352"/>
    </location>
</feature>
<dbReference type="InterPro" id="IPR050445">
    <property type="entry name" value="Bact_polysacc_biosynth/exp"/>
</dbReference>
<feature type="transmembrane region" description="Helical" evidence="6">
    <location>
        <begin position="43"/>
        <end position="65"/>
    </location>
</feature>
<keyword evidence="5 6" id="KW-0472">Membrane</keyword>